<accession>A0A0V1FZY1</accession>
<gene>
    <name evidence="1" type="ORF">T4D_11378</name>
</gene>
<evidence type="ECO:0000313" key="1">
    <source>
        <dbReference type="EMBL" id="KRY91388.1"/>
    </source>
</evidence>
<sequence>MSIYGCVTIYKVQLDANLVVIRQTENYTAKGHERVPGTDFFSTTCAYNQKIRNQSDQSDVELIEQVMIKREEKKKQVSKRHISSRRVQ</sequence>
<dbReference type="EMBL" id="JYDT01000014">
    <property type="protein sequence ID" value="KRY91388.1"/>
    <property type="molecule type" value="Genomic_DNA"/>
</dbReference>
<proteinExistence type="predicted"/>
<dbReference type="Proteomes" id="UP000054995">
    <property type="component" value="Unassembled WGS sequence"/>
</dbReference>
<dbReference type="OrthoDB" id="10323954at2759"/>
<keyword evidence="2" id="KW-1185">Reference proteome</keyword>
<comment type="caution">
    <text evidence="1">The sequence shown here is derived from an EMBL/GenBank/DDBJ whole genome shotgun (WGS) entry which is preliminary data.</text>
</comment>
<name>A0A0V1FZY1_TRIPS</name>
<organism evidence="1 2">
    <name type="scientific">Trichinella pseudospiralis</name>
    <name type="common">Parasitic roundworm</name>
    <dbReference type="NCBI Taxonomy" id="6337"/>
    <lineage>
        <taxon>Eukaryota</taxon>
        <taxon>Metazoa</taxon>
        <taxon>Ecdysozoa</taxon>
        <taxon>Nematoda</taxon>
        <taxon>Enoplea</taxon>
        <taxon>Dorylaimia</taxon>
        <taxon>Trichinellida</taxon>
        <taxon>Trichinellidae</taxon>
        <taxon>Trichinella</taxon>
    </lineage>
</organism>
<dbReference type="AlphaFoldDB" id="A0A0V1FZY1"/>
<evidence type="ECO:0000313" key="2">
    <source>
        <dbReference type="Proteomes" id="UP000054995"/>
    </source>
</evidence>
<protein>
    <submittedName>
        <fullName evidence="1">Uncharacterized protein</fullName>
    </submittedName>
</protein>
<reference evidence="1 2" key="1">
    <citation type="submission" date="2015-01" db="EMBL/GenBank/DDBJ databases">
        <title>Evolution of Trichinella species and genotypes.</title>
        <authorList>
            <person name="Korhonen P.K."/>
            <person name="Edoardo P."/>
            <person name="Giuseppe L.R."/>
            <person name="Gasser R.B."/>
        </authorList>
    </citation>
    <scope>NUCLEOTIDE SEQUENCE [LARGE SCALE GENOMIC DNA]</scope>
    <source>
        <strain evidence="1">ISS470</strain>
    </source>
</reference>